<gene>
    <name evidence="2" type="ORF">GP486_006187</name>
</gene>
<dbReference type="GO" id="GO:0016538">
    <property type="term" value="F:cyclin-dependent protein serine/threonine kinase regulator activity"/>
    <property type="evidence" value="ECO:0007669"/>
    <property type="project" value="TreeGrafter"/>
</dbReference>
<dbReference type="Proteomes" id="UP000750711">
    <property type="component" value="Unassembled WGS sequence"/>
</dbReference>
<evidence type="ECO:0000256" key="1">
    <source>
        <dbReference type="SAM" id="MobiDB-lite"/>
    </source>
</evidence>
<dbReference type="AlphaFoldDB" id="A0A9P8IE53"/>
<dbReference type="PANTHER" id="PTHR15615">
    <property type="match status" value="1"/>
</dbReference>
<proteinExistence type="predicted"/>
<keyword evidence="3" id="KW-1185">Reference proteome</keyword>
<protein>
    <recommendedName>
        <fullName evidence="4">Cyclin</fullName>
    </recommendedName>
</protein>
<dbReference type="Pfam" id="PF08613">
    <property type="entry name" value="Cyclin"/>
    <property type="match status" value="1"/>
</dbReference>
<evidence type="ECO:0000313" key="3">
    <source>
        <dbReference type="Proteomes" id="UP000750711"/>
    </source>
</evidence>
<dbReference type="CDD" id="cd20558">
    <property type="entry name" value="CYCLIN_ScPCL7-like"/>
    <property type="match status" value="1"/>
</dbReference>
<dbReference type="EMBL" id="JAGHQM010001321">
    <property type="protein sequence ID" value="KAH0555869.1"/>
    <property type="molecule type" value="Genomic_DNA"/>
</dbReference>
<feature type="region of interest" description="Disordered" evidence="1">
    <location>
        <begin position="312"/>
        <end position="337"/>
    </location>
</feature>
<dbReference type="GO" id="GO:0019901">
    <property type="term" value="F:protein kinase binding"/>
    <property type="evidence" value="ECO:0007669"/>
    <property type="project" value="InterPro"/>
</dbReference>
<dbReference type="InterPro" id="IPR013922">
    <property type="entry name" value="Cyclin_PHO80-like"/>
</dbReference>
<dbReference type="GO" id="GO:0005634">
    <property type="term" value="C:nucleus"/>
    <property type="evidence" value="ECO:0007669"/>
    <property type="project" value="TreeGrafter"/>
</dbReference>
<accession>A0A9P8IE53</accession>
<dbReference type="PANTHER" id="PTHR15615:SF32">
    <property type="entry name" value="PROTEIN KINASE COMPLEX COMPONENT, PUTATIVE (AFU_ORTHOLOGUE AFUA_2G07660)-RELATED"/>
    <property type="match status" value="1"/>
</dbReference>
<evidence type="ECO:0000313" key="2">
    <source>
        <dbReference type="EMBL" id="KAH0555869.1"/>
    </source>
</evidence>
<feature type="region of interest" description="Disordered" evidence="1">
    <location>
        <begin position="1"/>
        <end position="68"/>
    </location>
</feature>
<organism evidence="2 3">
    <name type="scientific">Trichoglossum hirsutum</name>
    <dbReference type="NCBI Taxonomy" id="265104"/>
    <lineage>
        <taxon>Eukaryota</taxon>
        <taxon>Fungi</taxon>
        <taxon>Dikarya</taxon>
        <taxon>Ascomycota</taxon>
        <taxon>Pezizomycotina</taxon>
        <taxon>Geoglossomycetes</taxon>
        <taxon>Geoglossales</taxon>
        <taxon>Geoglossaceae</taxon>
        <taxon>Trichoglossum</taxon>
    </lineage>
</organism>
<dbReference type="GO" id="GO:0000307">
    <property type="term" value="C:cyclin-dependent protein kinase holoenzyme complex"/>
    <property type="evidence" value="ECO:0007669"/>
    <property type="project" value="TreeGrafter"/>
</dbReference>
<feature type="compositionally biased region" description="Pro residues" evidence="1">
    <location>
        <begin position="314"/>
        <end position="327"/>
    </location>
</feature>
<reference evidence="2" key="1">
    <citation type="submission" date="2021-03" db="EMBL/GenBank/DDBJ databases">
        <title>Comparative genomics and phylogenomic investigation of the class Geoglossomycetes provide insights into ecological specialization and systematics.</title>
        <authorList>
            <person name="Melie T."/>
            <person name="Pirro S."/>
            <person name="Miller A.N."/>
            <person name="Quandt A."/>
        </authorList>
    </citation>
    <scope>NUCLEOTIDE SEQUENCE</scope>
    <source>
        <strain evidence="2">CAQ_001_2017</strain>
    </source>
</reference>
<sequence>MPSQDGSETVYARPARSNSRRDHEYQRDLPGTPLNQVMPPAPHPSADLRSATQETLTSSSTGDDSEDDIFRMSPVTALKLLSNSVEILARLTGDVPPTPPLSQPNTPNMRAIQAEKEGMARSQGVGAQGRSPCTNGSGELDGVAFTKPPIGSPESFGEARFQVIDAGAEPEPVKVQHDAITRKFYSKQAPPIPLEEYLLRIHRYCPLSTAVYLAASLYVYRLAVVEGILHVTRLNSHRLLLAALRVAMKALEDRSYAHKRFAKVGGVSEVELGRLEISFCFLTNFELKIDREMLEEQAAILREVAILQSMPGFRPKPQPQPPPPPPLSRDIRTKAPTSVYSIATDV</sequence>
<name>A0A9P8IE53_9PEZI</name>
<comment type="caution">
    <text evidence="2">The sequence shown here is derived from an EMBL/GenBank/DDBJ whole genome shotgun (WGS) entry which is preliminary data.</text>
</comment>
<dbReference type="Gene3D" id="1.10.472.10">
    <property type="entry name" value="Cyclin-like"/>
    <property type="match status" value="1"/>
</dbReference>
<evidence type="ECO:0008006" key="4">
    <source>
        <dbReference type="Google" id="ProtNLM"/>
    </source>
</evidence>